<name>A0A8S5LGG4_9CAUD</name>
<reference evidence="2" key="1">
    <citation type="journal article" date="2021" name="Proc. Natl. Acad. Sci. U.S.A.">
        <title>A Catalog of Tens of Thousands of Viruses from Human Metagenomes Reveals Hidden Associations with Chronic Diseases.</title>
        <authorList>
            <person name="Tisza M.J."/>
            <person name="Buck C.B."/>
        </authorList>
    </citation>
    <scope>NUCLEOTIDE SEQUENCE</scope>
    <source>
        <strain evidence="2">Ct5tj9</strain>
    </source>
</reference>
<keyword evidence="1" id="KW-0472">Membrane</keyword>
<feature type="transmembrane region" description="Helical" evidence="1">
    <location>
        <begin position="192"/>
        <end position="212"/>
    </location>
</feature>
<evidence type="ECO:0000313" key="2">
    <source>
        <dbReference type="EMBL" id="DAD69165.1"/>
    </source>
</evidence>
<sequence>MEKTSREKRIEAFRAFRDNAKITFNSFKEKSSNFQKFDDVYTLCICPKGRKGGIDEKLCEVFYGSGIYDQERTLDNYFNVSTRNLFETGATLAFSLLDDGYVLVTLHLPYTERMQPLVKEVVIDFHLDPIKLIPRRLKAYWNKFNLAMVVYSLVGEPKWYHRAHWTCWLFFQQTIKDNYLQERGCYKLAKTLANYVLSVGLSGFLIYLFTIAPQNKDQSRVEHLLERLIEQAEVRNQKLDTILSREGSKATTRDSVLRDSIQRRTP</sequence>
<keyword evidence="1" id="KW-1133">Transmembrane helix</keyword>
<accession>A0A8S5LGG4</accession>
<keyword evidence="1" id="KW-0812">Transmembrane</keyword>
<evidence type="ECO:0000256" key="1">
    <source>
        <dbReference type="SAM" id="Phobius"/>
    </source>
</evidence>
<proteinExistence type="predicted"/>
<protein>
    <submittedName>
        <fullName evidence="2">Uncharacterized protein</fullName>
    </submittedName>
</protein>
<organism evidence="2">
    <name type="scientific">Siphoviridae sp. ct5tj9</name>
    <dbReference type="NCBI Taxonomy" id="2823564"/>
    <lineage>
        <taxon>Viruses</taxon>
        <taxon>Duplodnaviria</taxon>
        <taxon>Heunggongvirae</taxon>
        <taxon>Uroviricota</taxon>
        <taxon>Caudoviricetes</taxon>
    </lineage>
</organism>
<dbReference type="EMBL" id="BK014716">
    <property type="protein sequence ID" value="DAD69165.1"/>
    <property type="molecule type" value="Genomic_DNA"/>
</dbReference>